<dbReference type="EMBL" id="JACYXJ010000004">
    <property type="protein sequence ID" value="MBD8877163.1"/>
    <property type="molecule type" value="Genomic_DNA"/>
</dbReference>
<keyword evidence="3 5" id="KW-1005">Bacterial flagellum biogenesis</keyword>
<dbReference type="AlphaFoldDB" id="A0A944CET0"/>
<dbReference type="InterPro" id="IPR025965">
    <property type="entry name" value="FlgD/Vpr_Ig-like"/>
</dbReference>
<evidence type="ECO:0000313" key="7">
    <source>
        <dbReference type="EMBL" id="MBD8877163.1"/>
    </source>
</evidence>
<evidence type="ECO:0000256" key="4">
    <source>
        <dbReference type="ARBA" id="ARBA00024746"/>
    </source>
</evidence>
<keyword evidence="8" id="KW-0969">Cilium</keyword>
<dbReference type="Pfam" id="PF03963">
    <property type="entry name" value="FlgD"/>
    <property type="match status" value="1"/>
</dbReference>
<evidence type="ECO:0000313" key="10">
    <source>
        <dbReference type="Proteomes" id="UP000705379"/>
    </source>
</evidence>
<evidence type="ECO:0000259" key="6">
    <source>
        <dbReference type="Pfam" id="PF13860"/>
    </source>
</evidence>
<dbReference type="Proteomes" id="UP000615687">
    <property type="component" value="Unassembled WGS sequence"/>
</dbReference>
<evidence type="ECO:0000313" key="9">
    <source>
        <dbReference type="Proteomes" id="UP000615687"/>
    </source>
</evidence>
<sequence>MTISTVNYYSDITSTTSTSTTSTTSDDDRTSIDSDEFLMLMVEQLQNQNPTDPTDTSEYISQMVDYASYETQSEISDQLSSITDTLASLMNSQGLGYLGQTVEAVGNTTSIQDGEAEWSYTLESEAESVTVNILDEDGNTVFSETGETDEGSHSFTWDGVTSSGEQLEDGGLYTIEVEAQDADGNDVSGYTTVIAEVTAVDTTSDEAVLGIGDSSVLLDDVLAVVAAQ</sequence>
<organism evidence="8 10">
    <name type="scientific">Roseibium polysiphoniae</name>
    <dbReference type="NCBI Taxonomy" id="2571221"/>
    <lineage>
        <taxon>Bacteria</taxon>
        <taxon>Pseudomonadati</taxon>
        <taxon>Pseudomonadota</taxon>
        <taxon>Alphaproteobacteria</taxon>
        <taxon>Hyphomicrobiales</taxon>
        <taxon>Stappiaceae</taxon>
        <taxon>Roseibium</taxon>
    </lineage>
</organism>
<dbReference type="Pfam" id="PF13860">
    <property type="entry name" value="FlgD_ig"/>
    <property type="match status" value="1"/>
</dbReference>
<dbReference type="Gene3D" id="2.60.40.4070">
    <property type="match status" value="1"/>
</dbReference>
<evidence type="ECO:0000256" key="5">
    <source>
        <dbReference type="RuleBase" id="RU362076"/>
    </source>
</evidence>
<dbReference type="InterPro" id="IPR005648">
    <property type="entry name" value="FlgD"/>
</dbReference>
<comment type="similarity">
    <text evidence="1 5">Belongs to the FlgD family.</text>
</comment>
<reference evidence="8" key="1">
    <citation type="submission" date="2018-08" db="EMBL/GenBank/DDBJ databases">
        <authorList>
            <person name="Jin W."/>
            <person name="Wang H."/>
            <person name="Yang Y."/>
            <person name="Li M."/>
            <person name="Liu J."/>
        </authorList>
    </citation>
    <scope>NUCLEOTIDE SEQUENCE</scope>
    <source>
        <strain evidence="8">AESS21</strain>
    </source>
</reference>
<comment type="caution">
    <text evidence="8">The sequence shown here is derived from an EMBL/GenBank/DDBJ whole genome shotgun (WGS) entry which is preliminary data.</text>
</comment>
<dbReference type="GO" id="GO:0044781">
    <property type="term" value="P:bacterial-type flagellum organization"/>
    <property type="evidence" value="ECO:0007669"/>
    <property type="project" value="UniProtKB-UniRule"/>
</dbReference>
<dbReference type="RefSeq" id="WP_192109580.1">
    <property type="nucleotide sequence ID" value="NZ_JACYXJ010000004.1"/>
</dbReference>
<evidence type="ECO:0000313" key="8">
    <source>
        <dbReference type="EMBL" id="MBS8260658.1"/>
    </source>
</evidence>
<keyword evidence="8" id="KW-0966">Cell projection</keyword>
<feature type="domain" description="FlgD/Vpr Ig-like" evidence="6">
    <location>
        <begin position="107"/>
        <end position="182"/>
    </location>
</feature>
<dbReference type="Proteomes" id="UP000705379">
    <property type="component" value="Unassembled WGS sequence"/>
</dbReference>
<gene>
    <name evidence="8" type="ORF">DYI23_10550</name>
    <name evidence="7" type="ORF">IG617_12760</name>
</gene>
<reference evidence="8" key="3">
    <citation type="journal article" date="2021" name="Microorganisms">
        <title>Bacterial Dimethylsulfoniopropionate Biosynthesis in the East China Sea.</title>
        <authorList>
            <person name="Liu J."/>
            <person name="Zhang Y."/>
            <person name="Liu J."/>
            <person name="Zhong H."/>
            <person name="Williams B.T."/>
            <person name="Zheng Y."/>
            <person name="Curson A.R.J."/>
            <person name="Sun C."/>
            <person name="Sun H."/>
            <person name="Song D."/>
            <person name="Wagner Mackenzie B."/>
            <person name="Bermejo Martinez A."/>
            <person name="Todd J.D."/>
            <person name="Zhang X.H."/>
        </authorList>
    </citation>
    <scope>NUCLEOTIDE SEQUENCE</scope>
    <source>
        <strain evidence="8">AESS21</strain>
    </source>
</reference>
<reference evidence="7 9" key="2">
    <citation type="submission" date="2020-09" db="EMBL/GenBank/DDBJ databases">
        <title>The genome sequence of type strain Labrenzia polysiphoniae KACC 19711.</title>
        <authorList>
            <person name="Liu Y."/>
        </authorList>
    </citation>
    <scope>NUCLEOTIDE SEQUENCE [LARGE SCALE GENOMIC DNA]</scope>
    <source>
        <strain evidence="7 9">KACC 19711</strain>
    </source>
</reference>
<protein>
    <recommendedName>
        <fullName evidence="2 5">Basal-body rod modification protein FlgD</fullName>
    </recommendedName>
</protein>
<name>A0A944CET0_9HYPH</name>
<comment type="function">
    <text evidence="4 5">Required for flagellar hook formation. May act as a scaffolding protein.</text>
</comment>
<accession>A0A944CET0</accession>
<keyword evidence="9" id="KW-1185">Reference proteome</keyword>
<evidence type="ECO:0000256" key="3">
    <source>
        <dbReference type="ARBA" id="ARBA00022795"/>
    </source>
</evidence>
<dbReference type="EMBL" id="QTKU01000002">
    <property type="protein sequence ID" value="MBS8260658.1"/>
    <property type="molecule type" value="Genomic_DNA"/>
</dbReference>
<evidence type="ECO:0000256" key="2">
    <source>
        <dbReference type="ARBA" id="ARBA00016013"/>
    </source>
</evidence>
<dbReference type="Gene3D" id="2.30.30.910">
    <property type="match status" value="1"/>
</dbReference>
<keyword evidence="8" id="KW-0282">Flagellum</keyword>
<proteinExistence type="inferred from homology"/>
<evidence type="ECO:0000256" key="1">
    <source>
        <dbReference type="ARBA" id="ARBA00010577"/>
    </source>
</evidence>